<dbReference type="InterPro" id="IPR000276">
    <property type="entry name" value="GPCR_Rhodpsn"/>
</dbReference>
<comment type="similarity">
    <text evidence="12">Belongs to the G-protein coupled receptor 1 family.</text>
</comment>
<feature type="transmembrane region" description="Helical" evidence="13">
    <location>
        <begin position="106"/>
        <end position="129"/>
    </location>
</feature>
<dbReference type="PRINTS" id="PR00362">
    <property type="entry name" value="CANNABINOIDR"/>
</dbReference>
<organism evidence="15 16">
    <name type="scientific">Carlito syrichta</name>
    <name type="common">Philippine tarsier</name>
    <name type="synonym">Tarsius syrichta</name>
    <dbReference type="NCBI Taxonomy" id="1868482"/>
    <lineage>
        <taxon>Eukaryota</taxon>
        <taxon>Metazoa</taxon>
        <taxon>Chordata</taxon>
        <taxon>Craniata</taxon>
        <taxon>Vertebrata</taxon>
        <taxon>Euteleostomi</taxon>
        <taxon>Mammalia</taxon>
        <taxon>Eutheria</taxon>
        <taxon>Euarchontoglires</taxon>
        <taxon>Primates</taxon>
        <taxon>Haplorrhini</taxon>
        <taxon>Tarsiiformes</taxon>
        <taxon>Tarsiidae</taxon>
        <taxon>Carlito</taxon>
    </lineage>
</organism>
<dbReference type="InterPro" id="IPR017452">
    <property type="entry name" value="GPCR_Rhodpsn_7TM"/>
</dbReference>
<dbReference type="GeneID" id="103264483"/>
<dbReference type="Gene3D" id="1.20.1070.10">
    <property type="entry name" value="Rhodopsin 7-helix transmembrane proteins"/>
    <property type="match status" value="1"/>
</dbReference>
<dbReference type="GO" id="GO:0005886">
    <property type="term" value="C:plasma membrane"/>
    <property type="evidence" value="ECO:0007669"/>
    <property type="project" value="UniProtKB-SubCell"/>
</dbReference>
<evidence type="ECO:0000256" key="4">
    <source>
        <dbReference type="ARBA" id="ARBA00022692"/>
    </source>
</evidence>
<feature type="transmembrane region" description="Helical" evidence="13">
    <location>
        <begin position="246"/>
        <end position="268"/>
    </location>
</feature>
<dbReference type="Pfam" id="PF00001">
    <property type="entry name" value="7tm_1"/>
    <property type="match status" value="1"/>
</dbReference>
<evidence type="ECO:0000256" key="13">
    <source>
        <dbReference type="SAM" id="Phobius"/>
    </source>
</evidence>
<keyword evidence="11" id="KW-0966">Cell projection</keyword>
<accession>A0A1U7TJX3</accession>
<evidence type="ECO:0000256" key="7">
    <source>
        <dbReference type="ARBA" id="ARBA00023136"/>
    </source>
</evidence>
<dbReference type="OrthoDB" id="5966748at2759"/>
<keyword evidence="15" id="KW-1185">Reference proteome</keyword>
<sequence length="360" mass="39738">MERCWVTEAANGSWDGLDSNPMKDYMVLSGPQKIAVAVLCTLLGLLSALENLAVLYLILSSRRLCRKPSYLFIGSLAGADFLASVVFACSFVNFHVFHGVDSKAVFLLKIGSVTMTFTASVGSLLLTAIDRYLCLRYPPAYKALLTHGRALVALGIMWVLSAFVSYLPLMGWTCCPSPCSELFPLIPSEYLLGWLLFIAFLFSGIICTYGHVLWKAHQHVASLAEHQDKQVPGMARMRLDVKLAKTLGLVLAVLLMCWFPVLALMVYSLAATLSDQVKKAFAFCSMLCLVNSLVNPVIYALRSGEIRSSAHHCLARWKRCLRGLGIEGKEEAPRSSVTETEADVKITPWPDSRELHYSDC</sequence>
<feature type="transmembrane region" description="Helical" evidence="13">
    <location>
        <begin position="191"/>
        <end position="214"/>
    </location>
</feature>
<dbReference type="GO" id="GO:0043005">
    <property type="term" value="C:neuron projection"/>
    <property type="evidence" value="ECO:0007669"/>
    <property type="project" value="UniProtKB-SubCell"/>
</dbReference>
<keyword evidence="8 12" id="KW-0675">Receptor</keyword>
<evidence type="ECO:0000256" key="9">
    <source>
        <dbReference type="ARBA" id="ARBA00023180"/>
    </source>
</evidence>
<evidence type="ECO:0000256" key="12">
    <source>
        <dbReference type="RuleBase" id="RU000688"/>
    </source>
</evidence>
<evidence type="ECO:0000259" key="14">
    <source>
        <dbReference type="PROSITE" id="PS50262"/>
    </source>
</evidence>
<dbReference type="PANTHER" id="PTHR22750">
    <property type="entry name" value="G-PROTEIN COUPLED RECEPTOR"/>
    <property type="match status" value="1"/>
</dbReference>
<evidence type="ECO:0000256" key="11">
    <source>
        <dbReference type="ARBA" id="ARBA00023273"/>
    </source>
</evidence>
<evidence type="ECO:0000313" key="16">
    <source>
        <dbReference type="RefSeq" id="XP_008060344.1"/>
    </source>
</evidence>
<dbReference type="GO" id="GO:0004949">
    <property type="term" value="F:cannabinoid receptor activity"/>
    <property type="evidence" value="ECO:0007669"/>
    <property type="project" value="InterPro"/>
</dbReference>
<keyword evidence="7 13" id="KW-0472">Membrane</keyword>
<gene>
    <name evidence="16" type="primary">CNR2</name>
</gene>
<dbReference type="PROSITE" id="PS00237">
    <property type="entry name" value="G_PROTEIN_RECEP_F1_1"/>
    <property type="match status" value="1"/>
</dbReference>
<dbReference type="KEGG" id="csyr:103264483"/>
<dbReference type="CTD" id="1269"/>
<evidence type="ECO:0000256" key="1">
    <source>
        <dbReference type="ARBA" id="ARBA00004487"/>
    </source>
</evidence>
<evidence type="ECO:0000256" key="6">
    <source>
        <dbReference type="ARBA" id="ARBA00023040"/>
    </source>
</evidence>
<dbReference type="PRINTS" id="PR00523">
    <property type="entry name" value="CANABINOID2R"/>
</dbReference>
<feature type="domain" description="G-protein coupled receptors family 1 profile" evidence="14">
    <location>
        <begin position="50"/>
        <end position="299"/>
    </location>
</feature>
<evidence type="ECO:0000256" key="5">
    <source>
        <dbReference type="ARBA" id="ARBA00022989"/>
    </source>
</evidence>
<dbReference type="PRINTS" id="PR00237">
    <property type="entry name" value="GPCRRHODOPSN"/>
</dbReference>
<evidence type="ECO:0000256" key="3">
    <source>
        <dbReference type="ARBA" id="ARBA00022475"/>
    </source>
</evidence>
<dbReference type="Proteomes" id="UP000189704">
    <property type="component" value="Unplaced"/>
</dbReference>
<dbReference type="AlphaFoldDB" id="A0A1U7TJX3"/>
<dbReference type="PROSITE" id="PS50262">
    <property type="entry name" value="G_PROTEIN_RECEP_F1_2"/>
    <property type="match status" value="1"/>
</dbReference>
<keyword evidence="4 12" id="KW-0812">Transmembrane</keyword>
<protein>
    <submittedName>
        <fullName evidence="16">Cannabinoid receptor 2</fullName>
    </submittedName>
</protein>
<feature type="transmembrane region" description="Helical" evidence="13">
    <location>
        <begin position="34"/>
        <end position="58"/>
    </location>
</feature>
<dbReference type="FunFam" id="1.20.1070.10:FF:000072">
    <property type="entry name" value="Cannabinoid receptor 1"/>
    <property type="match status" value="1"/>
</dbReference>
<evidence type="ECO:0000256" key="2">
    <source>
        <dbReference type="ARBA" id="ARBA00004651"/>
    </source>
</evidence>
<name>A0A1U7TJX3_CARSF</name>
<feature type="transmembrane region" description="Helical" evidence="13">
    <location>
        <begin position="150"/>
        <end position="171"/>
    </location>
</feature>
<dbReference type="SUPFAM" id="SSF81321">
    <property type="entry name" value="Family A G protein-coupled receptor-like"/>
    <property type="match status" value="1"/>
</dbReference>
<evidence type="ECO:0000256" key="10">
    <source>
        <dbReference type="ARBA" id="ARBA00023224"/>
    </source>
</evidence>
<dbReference type="InterPro" id="IPR002230">
    <property type="entry name" value="Cnbnoid_rcpt"/>
</dbReference>
<dbReference type="SMART" id="SM01381">
    <property type="entry name" value="7TM_GPCR_Srsx"/>
    <property type="match status" value="1"/>
</dbReference>
<keyword evidence="3" id="KW-1003">Cell membrane</keyword>
<keyword evidence="5 13" id="KW-1133">Transmembrane helix</keyword>
<feature type="transmembrane region" description="Helical" evidence="13">
    <location>
        <begin position="280"/>
        <end position="301"/>
    </location>
</feature>
<dbReference type="InterPro" id="IPR001551">
    <property type="entry name" value="Canbinoid_rcpt_2"/>
</dbReference>
<keyword evidence="6 12" id="KW-0297">G-protein coupled receptor</keyword>
<dbReference type="CDD" id="cd15341">
    <property type="entry name" value="7tmA_CB2"/>
    <property type="match status" value="1"/>
</dbReference>
<keyword evidence="9" id="KW-0325">Glycoprotein</keyword>
<comment type="subcellular location">
    <subcellularLocation>
        <location evidence="2">Cell membrane</location>
        <topology evidence="2">Multi-pass membrane protein</topology>
    </subcellularLocation>
    <subcellularLocation>
        <location evidence="1">Cell projection</location>
        <location evidence="1">Neuron projection</location>
    </subcellularLocation>
</comment>
<evidence type="ECO:0000313" key="15">
    <source>
        <dbReference type="Proteomes" id="UP000189704"/>
    </source>
</evidence>
<proteinExistence type="inferred from homology"/>
<dbReference type="RefSeq" id="XP_008060344.1">
    <property type="nucleotide sequence ID" value="XM_008062153.1"/>
</dbReference>
<reference evidence="16" key="1">
    <citation type="submission" date="2025-08" db="UniProtKB">
        <authorList>
            <consortium name="RefSeq"/>
        </authorList>
    </citation>
    <scope>IDENTIFICATION</scope>
</reference>
<evidence type="ECO:0000256" key="8">
    <source>
        <dbReference type="ARBA" id="ARBA00023170"/>
    </source>
</evidence>
<feature type="transmembrane region" description="Helical" evidence="13">
    <location>
        <begin position="70"/>
        <end position="94"/>
    </location>
</feature>
<keyword evidence="10 12" id="KW-0807">Transducer</keyword>